<reference evidence="8" key="1">
    <citation type="journal article" date="2024" name="Gigascience">
        <title>Chromosome-level genome of the poultry shaft louse Menopon gallinae provides insight into the host-switching and adaptive evolution of parasitic lice.</title>
        <authorList>
            <person name="Xu Y."/>
            <person name="Ma L."/>
            <person name="Liu S."/>
            <person name="Liang Y."/>
            <person name="Liu Q."/>
            <person name="He Z."/>
            <person name="Tian L."/>
            <person name="Duan Y."/>
            <person name="Cai W."/>
            <person name="Li H."/>
            <person name="Song F."/>
        </authorList>
    </citation>
    <scope>NUCLEOTIDE SEQUENCE</scope>
    <source>
        <strain evidence="8">Cailab_2023a</strain>
    </source>
</reference>
<comment type="subcellular location">
    <subcellularLocation>
        <location evidence="1 7">Cell membrane</location>
        <topology evidence="1 7">Multi-pass membrane protein</topology>
    </subcellularLocation>
</comment>
<comment type="caution">
    <text evidence="7">Lacks conserved residue(s) required for the propagation of feature annotation.</text>
</comment>
<evidence type="ECO:0000256" key="3">
    <source>
        <dbReference type="ARBA" id="ARBA00022475"/>
    </source>
</evidence>
<feature type="transmembrane region" description="Helical" evidence="7">
    <location>
        <begin position="62"/>
        <end position="86"/>
    </location>
</feature>
<evidence type="ECO:0000256" key="1">
    <source>
        <dbReference type="ARBA" id="ARBA00004651"/>
    </source>
</evidence>
<dbReference type="EMBL" id="JARGDH010000005">
    <property type="protein sequence ID" value="KAL0268196.1"/>
    <property type="molecule type" value="Genomic_DNA"/>
</dbReference>
<name>A0AAW2HF72_9NEOP</name>
<keyword evidence="6 7" id="KW-0472">Membrane</keyword>
<sequence>MGSCTGRHFLLTICVFQLVVVLECQIFDFMGFMYGPILANFFHIIFIILGFFGTLQYSPKYIISYAIWNVFWIGWTTFVICFYLDAGVLNKNSDILNLGTGSRSWWEIHGYGCLADFTTIITNGSSIEQDPDPSRPPKPTKVEGCLIEYQYIEVIQSSVQCILSILGVAGGFYVCRTYMEEDDSLFFLWNTSRSPQQIELQPVYVNCTKYSKRHSSRSFNNRVRFSDKPDFKDVKSKDLTPLINSKVSYVRFDPSDTYTTVDEYLVKPKTKTHMTSRV</sequence>
<evidence type="ECO:0000256" key="6">
    <source>
        <dbReference type="ARBA" id="ARBA00023136"/>
    </source>
</evidence>
<evidence type="ECO:0000256" key="7">
    <source>
        <dbReference type="RuleBase" id="RU368041"/>
    </source>
</evidence>
<comment type="caution">
    <text evidence="8">The sequence shown here is derived from an EMBL/GenBank/DDBJ whole genome shotgun (WGS) entry which is preliminary data.</text>
</comment>
<protein>
    <recommendedName>
        <fullName evidence="7">Sodium/potassium-transporting ATPase subunit beta-1-interacting protein</fullName>
        <shortName evidence="7">Na(+)/K(+)-transporting ATPase subunit beta-1-interacting protein</shortName>
    </recommendedName>
</protein>
<dbReference type="Pfam" id="PF05640">
    <property type="entry name" value="NKAIN"/>
    <property type="match status" value="1"/>
</dbReference>
<accession>A0AAW2HF72</accession>
<dbReference type="GO" id="GO:0005886">
    <property type="term" value="C:plasma membrane"/>
    <property type="evidence" value="ECO:0007669"/>
    <property type="project" value="UniProtKB-SubCell"/>
</dbReference>
<evidence type="ECO:0000256" key="5">
    <source>
        <dbReference type="ARBA" id="ARBA00022989"/>
    </source>
</evidence>
<proteinExistence type="inferred from homology"/>
<keyword evidence="3 7" id="KW-1003">Cell membrane</keyword>
<evidence type="ECO:0000256" key="4">
    <source>
        <dbReference type="ARBA" id="ARBA00022692"/>
    </source>
</evidence>
<dbReference type="AlphaFoldDB" id="A0AAW2HF72"/>
<comment type="similarity">
    <text evidence="2 7">Belongs to the NKAIN family.</text>
</comment>
<dbReference type="PANTHER" id="PTHR13084">
    <property type="entry name" value="T-CELL LYMPHOMA BREAKPOINT-ASSOCIATED TARGET 1-RELATED"/>
    <property type="match status" value="1"/>
</dbReference>
<keyword evidence="5 7" id="KW-1133">Transmembrane helix</keyword>
<keyword evidence="4 7" id="KW-0812">Transmembrane</keyword>
<gene>
    <name evidence="8" type="ORF">PYX00_010226</name>
</gene>
<evidence type="ECO:0000313" key="8">
    <source>
        <dbReference type="EMBL" id="KAL0268196.1"/>
    </source>
</evidence>
<evidence type="ECO:0000256" key="2">
    <source>
        <dbReference type="ARBA" id="ARBA00006364"/>
    </source>
</evidence>
<dbReference type="GO" id="GO:0002028">
    <property type="term" value="P:regulation of sodium ion transport"/>
    <property type="evidence" value="ECO:0007669"/>
    <property type="project" value="UniProtKB-UniRule"/>
</dbReference>
<organism evidence="8">
    <name type="scientific">Menopon gallinae</name>
    <name type="common">poultry shaft louse</name>
    <dbReference type="NCBI Taxonomy" id="328185"/>
    <lineage>
        <taxon>Eukaryota</taxon>
        <taxon>Metazoa</taxon>
        <taxon>Ecdysozoa</taxon>
        <taxon>Arthropoda</taxon>
        <taxon>Hexapoda</taxon>
        <taxon>Insecta</taxon>
        <taxon>Pterygota</taxon>
        <taxon>Neoptera</taxon>
        <taxon>Paraneoptera</taxon>
        <taxon>Psocodea</taxon>
        <taxon>Troctomorpha</taxon>
        <taxon>Phthiraptera</taxon>
        <taxon>Amblycera</taxon>
        <taxon>Menoponidae</taxon>
        <taxon>Menopon</taxon>
    </lineage>
</organism>
<dbReference type="InterPro" id="IPR008516">
    <property type="entry name" value="Na/K-Atpase_Interacting"/>
</dbReference>
<dbReference type="PANTHER" id="PTHR13084:SF6">
    <property type="entry name" value="SODIUM_POTASSIUM-TRANSPORTING ATPASE SUBUNIT BETA-1-INTERACTING PROTEIN"/>
    <property type="match status" value="1"/>
</dbReference>
<feature type="transmembrane region" description="Helical" evidence="7">
    <location>
        <begin position="34"/>
        <end position="55"/>
    </location>
</feature>